<organism evidence="1 2">
    <name type="scientific">Tritrichomonas musculus</name>
    <dbReference type="NCBI Taxonomy" id="1915356"/>
    <lineage>
        <taxon>Eukaryota</taxon>
        <taxon>Metamonada</taxon>
        <taxon>Parabasalia</taxon>
        <taxon>Tritrichomonadida</taxon>
        <taxon>Tritrichomonadidae</taxon>
        <taxon>Tritrichomonas</taxon>
    </lineage>
</organism>
<dbReference type="Pfam" id="PF09234">
    <property type="entry name" value="DUF1963"/>
    <property type="match status" value="1"/>
</dbReference>
<evidence type="ECO:0000313" key="1">
    <source>
        <dbReference type="EMBL" id="KAK8884080.1"/>
    </source>
</evidence>
<protein>
    <recommendedName>
        <fullName evidence="3">DUF1963 domain-containing protein</fullName>
    </recommendedName>
</protein>
<dbReference type="SUPFAM" id="SSF103032">
    <property type="entry name" value="Hypothetical protein YwqG"/>
    <property type="match status" value="1"/>
</dbReference>
<dbReference type="Gene3D" id="2.30.320.10">
    <property type="entry name" value="YwqG-like"/>
    <property type="match status" value="1"/>
</dbReference>
<dbReference type="InterPro" id="IPR015315">
    <property type="entry name" value="DUF1963"/>
</dbReference>
<sequence length="397" mass="46017">MSNQEIVKKLFDNSITDKEIDNLKDNLQNYYFPSSFFTESFIPQFLNDIPKTLNALSTINQRVPFLIPEYIKFCLNYDIDYFYCSEKDKFDLDNRFIKTISILLENNYTTIQYIIDILKDEENKNLNIFFAKVLLDNFPQIGEIDPLIAEKTQNYNSICNKLMKDPELCLDVAWPSVNHGDASNPRISKFGGVQPYLPEEGLTLCHDCHSNCASICQIYVPSTPQWFQDRFPPEYRDSLIVVYYCNSCYLYVETKFYTKDQLDSLVYTNDIVYRGTYTFNEPRIVTGWTSGKMMPIMGNHIINDIANKSFDGSDRFKEYFQRFNFLHGPKGKNQTYIGGWPEFVQDDCTPDDSFLVINLSQSCSSTAMWGDAGTAQVWMKNPEDGFFGQLIAEWACC</sequence>
<evidence type="ECO:0000313" key="2">
    <source>
        <dbReference type="Proteomes" id="UP001470230"/>
    </source>
</evidence>
<dbReference type="EMBL" id="JAPFFF010000008">
    <property type="protein sequence ID" value="KAK8884080.1"/>
    <property type="molecule type" value="Genomic_DNA"/>
</dbReference>
<gene>
    <name evidence="1" type="ORF">M9Y10_043185</name>
</gene>
<comment type="caution">
    <text evidence="1">The sequence shown here is derived from an EMBL/GenBank/DDBJ whole genome shotgun (WGS) entry which is preliminary data.</text>
</comment>
<dbReference type="InterPro" id="IPR035948">
    <property type="entry name" value="YwqG-like_sf"/>
</dbReference>
<reference evidence="1 2" key="1">
    <citation type="submission" date="2024-04" db="EMBL/GenBank/DDBJ databases">
        <title>Tritrichomonas musculus Genome.</title>
        <authorList>
            <person name="Alves-Ferreira E."/>
            <person name="Grigg M."/>
            <person name="Lorenzi H."/>
            <person name="Galac M."/>
        </authorList>
    </citation>
    <scope>NUCLEOTIDE SEQUENCE [LARGE SCALE GENOMIC DNA]</scope>
    <source>
        <strain evidence="1 2">EAF2021</strain>
    </source>
</reference>
<evidence type="ECO:0008006" key="3">
    <source>
        <dbReference type="Google" id="ProtNLM"/>
    </source>
</evidence>
<name>A0ABR2JYZ2_9EUKA</name>
<dbReference type="Proteomes" id="UP001470230">
    <property type="component" value="Unassembled WGS sequence"/>
</dbReference>
<keyword evidence="2" id="KW-1185">Reference proteome</keyword>
<proteinExistence type="predicted"/>
<accession>A0ABR2JYZ2</accession>